<dbReference type="InterPro" id="IPR001544">
    <property type="entry name" value="Aminotrans_IV"/>
</dbReference>
<dbReference type="Pfam" id="PF01063">
    <property type="entry name" value="Aminotran_4"/>
    <property type="match status" value="1"/>
</dbReference>
<accession>A0A2H4ZPC8</accession>
<dbReference type="InterPro" id="IPR036038">
    <property type="entry name" value="Aminotransferase-like"/>
</dbReference>
<dbReference type="Gene3D" id="3.30.470.10">
    <property type="match status" value="1"/>
</dbReference>
<dbReference type="GO" id="GO:0008483">
    <property type="term" value="F:transaminase activity"/>
    <property type="evidence" value="ECO:0007669"/>
    <property type="project" value="UniProtKB-KW"/>
</dbReference>
<name>A0A2H4ZPC8_9EUKA</name>
<dbReference type="AlphaFoldDB" id="A0A2H4ZPC8"/>
<organism evidence="2">
    <name type="scientific">Paulinella longichromatophora</name>
    <dbReference type="NCBI Taxonomy" id="1708747"/>
    <lineage>
        <taxon>Eukaryota</taxon>
        <taxon>Sar</taxon>
        <taxon>Rhizaria</taxon>
        <taxon>Cercozoa</taxon>
        <taxon>Imbricatea</taxon>
        <taxon>Silicofilosea</taxon>
        <taxon>Euglyphida</taxon>
        <taxon>Paulinellidae</taxon>
        <taxon>Paulinella</taxon>
    </lineage>
</organism>
<reference evidence="2" key="1">
    <citation type="submission" date="2017-10" db="EMBL/GenBank/DDBJ databases">
        <title>Paulinella longichromatophora chromatophore genome.</title>
        <authorList>
            <person name="Lhee D."/>
            <person name="Yoon H.S."/>
        </authorList>
    </citation>
    <scope>NUCLEOTIDE SEQUENCE</scope>
</reference>
<dbReference type="GO" id="GO:0046394">
    <property type="term" value="P:carboxylic acid biosynthetic process"/>
    <property type="evidence" value="ECO:0007669"/>
    <property type="project" value="UniProtKB-ARBA"/>
</dbReference>
<dbReference type="InterPro" id="IPR043132">
    <property type="entry name" value="BCAT-like_C"/>
</dbReference>
<dbReference type="Gene3D" id="3.20.10.10">
    <property type="entry name" value="D-amino Acid Aminotransferase, subunit A, domain 2"/>
    <property type="match status" value="1"/>
</dbReference>
<comment type="similarity">
    <text evidence="1">Belongs to the class-IV pyridoxal-phosphate-dependent aminotransferase family.</text>
</comment>
<gene>
    <name evidence="2" type="ORF">PLO_382</name>
</gene>
<dbReference type="InterPro" id="IPR043131">
    <property type="entry name" value="BCAT-like_N"/>
</dbReference>
<proteinExistence type="inferred from homology"/>
<keyword evidence="2" id="KW-0934">Plastid</keyword>
<evidence type="ECO:0000313" key="2">
    <source>
        <dbReference type="EMBL" id="AUG32378.1"/>
    </source>
</evidence>
<dbReference type="SUPFAM" id="SSF56752">
    <property type="entry name" value="D-aminoacid aminotransferase-like PLP-dependent enzymes"/>
    <property type="match status" value="1"/>
</dbReference>
<evidence type="ECO:0000256" key="1">
    <source>
        <dbReference type="ARBA" id="ARBA00009320"/>
    </source>
</evidence>
<protein>
    <submittedName>
        <fullName evidence="2">Aminotransferase class IV</fullName>
    </submittedName>
</protein>
<dbReference type="InterPro" id="IPR050571">
    <property type="entry name" value="Class-IV_PLP-Dep_Aminotrnsfr"/>
</dbReference>
<dbReference type="PANTHER" id="PTHR42743">
    <property type="entry name" value="AMINO-ACID AMINOTRANSFERASE"/>
    <property type="match status" value="1"/>
</dbReference>
<sequence length="292" mass="32731">MKHKIIAWINGEWGIAESMHIPLSNRSLLLSDGIFETLLIINGNCQLLEEHIARWHYTALVLGLEPPPCQSELIDLLEAAINISDIRFFALRLNWGRGQGMERGINFSNGEHFSLKDRFWILISPIKLSFEPISAMISLYERRNLTSRIIQHKVLAYTQSIHARYEARQAGVDEALMVNAKGELTCGACSTLLVFDNQTWMTPAMSTGCLSGVMRNQSIQLGLAKEQNLMPTQLLQTINGLEGPAILINSLSCRPLSHLNGFKVIGSLPPEKAKAKAYEIFHLLNSINYYSL</sequence>
<dbReference type="EMBL" id="MG264610">
    <property type="protein sequence ID" value="AUG32378.1"/>
    <property type="molecule type" value="Genomic_DNA"/>
</dbReference>
<keyword evidence="2" id="KW-0808">Transferase</keyword>
<geneLocation type="plastid" evidence="2"/>
<dbReference type="PANTHER" id="PTHR42743:SF11">
    <property type="entry name" value="AMINODEOXYCHORISMATE LYASE"/>
    <property type="match status" value="1"/>
</dbReference>
<keyword evidence="2" id="KW-0032">Aminotransferase</keyword>